<keyword evidence="2" id="KW-1185">Reference proteome</keyword>
<dbReference type="EMBL" id="JAIQCV010000012">
    <property type="protein sequence ID" value="KAH1039605.1"/>
    <property type="molecule type" value="Genomic_DNA"/>
</dbReference>
<evidence type="ECO:0000313" key="2">
    <source>
        <dbReference type="Proteomes" id="UP000828251"/>
    </source>
</evidence>
<name>A0A9D3UFP6_9ROSI</name>
<dbReference type="PANTHER" id="PTHR35287:SF1">
    <property type="entry name" value="SI:ZFOS-911D5.4"/>
    <property type="match status" value="1"/>
</dbReference>
<dbReference type="Proteomes" id="UP000828251">
    <property type="component" value="Unassembled WGS sequence"/>
</dbReference>
<accession>A0A9D3UFP6</accession>
<dbReference type="OrthoDB" id="1723579at2759"/>
<evidence type="ECO:0000313" key="1">
    <source>
        <dbReference type="EMBL" id="KAH1039605.1"/>
    </source>
</evidence>
<proteinExistence type="predicted"/>
<gene>
    <name evidence="1" type="ORF">J1N35_041348</name>
</gene>
<protein>
    <submittedName>
        <fullName evidence="1">Uncharacterized protein</fullName>
    </submittedName>
</protein>
<dbReference type="PANTHER" id="PTHR35287">
    <property type="entry name" value="SI:ZFOS-911D5.4"/>
    <property type="match status" value="1"/>
</dbReference>
<sequence>MGAMRTKTKGMIFEWVKGAFRGGKKEMQDSFHQQLNFTLSTAPMWDRLELKGSKYVLGKFLEFKGK</sequence>
<dbReference type="AlphaFoldDB" id="A0A9D3UFP6"/>
<organism evidence="1 2">
    <name type="scientific">Gossypium stocksii</name>
    <dbReference type="NCBI Taxonomy" id="47602"/>
    <lineage>
        <taxon>Eukaryota</taxon>
        <taxon>Viridiplantae</taxon>
        <taxon>Streptophyta</taxon>
        <taxon>Embryophyta</taxon>
        <taxon>Tracheophyta</taxon>
        <taxon>Spermatophyta</taxon>
        <taxon>Magnoliopsida</taxon>
        <taxon>eudicotyledons</taxon>
        <taxon>Gunneridae</taxon>
        <taxon>Pentapetalae</taxon>
        <taxon>rosids</taxon>
        <taxon>malvids</taxon>
        <taxon>Malvales</taxon>
        <taxon>Malvaceae</taxon>
        <taxon>Malvoideae</taxon>
        <taxon>Gossypium</taxon>
    </lineage>
</organism>
<comment type="caution">
    <text evidence="1">The sequence shown here is derived from an EMBL/GenBank/DDBJ whole genome shotgun (WGS) entry which is preliminary data.</text>
</comment>
<reference evidence="1 2" key="1">
    <citation type="journal article" date="2021" name="Plant Biotechnol. J.">
        <title>Multi-omics assisted identification of the key and species-specific regulatory components of drought-tolerant mechanisms in Gossypium stocksii.</title>
        <authorList>
            <person name="Yu D."/>
            <person name="Ke L."/>
            <person name="Zhang D."/>
            <person name="Wu Y."/>
            <person name="Sun Y."/>
            <person name="Mei J."/>
            <person name="Sun J."/>
            <person name="Sun Y."/>
        </authorList>
    </citation>
    <scope>NUCLEOTIDE SEQUENCE [LARGE SCALE GENOMIC DNA]</scope>
    <source>
        <strain evidence="2">cv. E1</strain>
        <tissue evidence="1">Leaf</tissue>
    </source>
</reference>